<accession>A0ABN2YEX7</accession>
<dbReference type="Proteomes" id="UP001500443">
    <property type="component" value="Unassembled WGS sequence"/>
</dbReference>
<sequence length="62" mass="6437">MAAGKYPSEHRNRVHEVLLGITVGLGSNLLRLPPGTAVHSPAEPGTVWAGPPGPAHTVPPDR</sequence>
<keyword evidence="3" id="KW-1185">Reference proteome</keyword>
<dbReference type="EMBL" id="BAAAPF010000094">
    <property type="protein sequence ID" value="GAA2126156.1"/>
    <property type="molecule type" value="Genomic_DNA"/>
</dbReference>
<feature type="region of interest" description="Disordered" evidence="1">
    <location>
        <begin position="36"/>
        <end position="62"/>
    </location>
</feature>
<comment type="caution">
    <text evidence="2">The sequence shown here is derived from an EMBL/GenBank/DDBJ whole genome shotgun (WGS) entry which is preliminary data.</text>
</comment>
<organism evidence="2 3">
    <name type="scientific">Streptomyces synnematoformans</name>
    <dbReference type="NCBI Taxonomy" id="415721"/>
    <lineage>
        <taxon>Bacteria</taxon>
        <taxon>Bacillati</taxon>
        <taxon>Actinomycetota</taxon>
        <taxon>Actinomycetes</taxon>
        <taxon>Kitasatosporales</taxon>
        <taxon>Streptomycetaceae</taxon>
        <taxon>Streptomyces</taxon>
    </lineage>
</organism>
<evidence type="ECO:0000313" key="2">
    <source>
        <dbReference type="EMBL" id="GAA2126156.1"/>
    </source>
</evidence>
<evidence type="ECO:0000256" key="1">
    <source>
        <dbReference type="SAM" id="MobiDB-lite"/>
    </source>
</evidence>
<proteinExistence type="predicted"/>
<reference evidence="2 3" key="1">
    <citation type="journal article" date="2019" name="Int. J. Syst. Evol. Microbiol.">
        <title>The Global Catalogue of Microorganisms (GCM) 10K type strain sequencing project: providing services to taxonomists for standard genome sequencing and annotation.</title>
        <authorList>
            <consortium name="The Broad Institute Genomics Platform"/>
            <consortium name="The Broad Institute Genome Sequencing Center for Infectious Disease"/>
            <person name="Wu L."/>
            <person name="Ma J."/>
        </authorList>
    </citation>
    <scope>NUCLEOTIDE SEQUENCE [LARGE SCALE GENOMIC DNA]</scope>
    <source>
        <strain evidence="2 3">JCM 15481</strain>
    </source>
</reference>
<gene>
    <name evidence="2" type="ORF">GCM10009802_31890</name>
</gene>
<evidence type="ECO:0000313" key="3">
    <source>
        <dbReference type="Proteomes" id="UP001500443"/>
    </source>
</evidence>
<name>A0ABN2YEX7_9ACTN</name>
<protein>
    <submittedName>
        <fullName evidence="2">Uncharacterized protein</fullName>
    </submittedName>
</protein>